<dbReference type="Proteomes" id="UP000805649">
    <property type="component" value="Unassembled WGS sequence"/>
</dbReference>
<comment type="caution">
    <text evidence="1">The sequence shown here is derived from an EMBL/GenBank/DDBJ whole genome shotgun (WGS) entry which is preliminary data.</text>
</comment>
<evidence type="ECO:0000313" key="2">
    <source>
        <dbReference type="Proteomes" id="UP000805649"/>
    </source>
</evidence>
<keyword evidence="2" id="KW-1185">Reference proteome</keyword>
<name>A0ACC3YQL6_COLTU</name>
<organism evidence="1 2">
    <name type="scientific">Colletotrichum truncatum</name>
    <name type="common">Anthracnose fungus</name>
    <name type="synonym">Colletotrichum capsici</name>
    <dbReference type="NCBI Taxonomy" id="5467"/>
    <lineage>
        <taxon>Eukaryota</taxon>
        <taxon>Fungi</taxon>
        <taxon>Dikarya</taxon>
        <taxon>Ascomycota</taxon>
        <taxon>Pezizomycotina</taxon>
        <taxon>Sordariomycetes</taxon>
        <taxon>Hypocreomycetidae</taxon>
        <taxon>Glomerellales</taxon>
        <taxon>Glomerellaceae</taxon>
        <taxon>Colletotrichum</taxon>
        <taxon>Colletotrichum truncatum species complex</taxon>
    </lineage>
</organism>
<proteinExistence type="predicted"/>
<reference evidence="1 2" key="1">
    <citation type="journal article" date="2020" name="Phytopathology">
        <title>Genome Sequence Resources of Colletotrichum truncatum, C. plurivorum, C. musicola, and C. sojae: Four Species Pathogenic to Soybean (Glycine max).</title>
        <authorList>
            <person name="Rogerio F."/>
            <person name="Boufleur T.R."/>
            <person name="Ciampi-Guillardi M."/>
            <person name="Sukno S.A."/>
            <person name="Thon M.R."/>
            <person name="Massola Junior N.S."/>
            <person name="Baroncelli R."/>
        </authorList>
    </citation>
    <scope>NUCLEOTIDE SEQUENCE [LARGE SCALE GENOMIC DNA]</scope>
    <source>
        <strain evidence="1 2">CMES1059</strain>
    </source>
</reference>
<accession>A0ACC3YQL6</accession>
<protein>
    <submittedName>
        <fullName evidence="1">Uncharacterized protein</fullName>
    </submittedName>
</protein>
<evidence type="ECO:0000313" key="1">
    <source>
        <dbReference type="EMBL" id="KAL0934213.1"/>
    </source>
</evidence>
<dbReference type="EMBL" id="VUJX02000007">
    <property type="protein sequence ID" value="KAL0934213.1"/>
    <property type="molecule type" value="Genomic_DNA"/>
</dbReference>
<gene>
    <name evidence="1" type="ORF">CTRU02_211012</name>
</gene>
<sequence>MSYSKRSRAAYEADLHGGNGIHVTYGTALPPLDPGIRDDGSYIPLHKQEVRDDRGRRRLHGAFTGGWSAGYFNTVGSKEGWTPSTFVSTRTSRRKDDPKTPFQRPEDYMDEEDLADVATAKDIQTTEPFAVLGVSEKSKRHDNILAGLMPIHGDTMGLKLLRRMGWKDGQGIGPKVLRKARLGVSTEAYPPLADETFLFAPKDVDVIAFSRKADRRGLGYGSETAPSGLSGFDSVQDSHAFSRIQGEEASEDDDDDNDNNDTSTGISKSLFFTSRKTKKVKDGQRGGFGVGVLNDTGSDDDDPYEMGPRISYNRTLGVDKAKKKKKPMTVSISANPGVRSKPVFTSKSGLSAKASGSRKCLDGKPPLDGFTLGRSPESRSSGQPTELHPYPVIPVGWLPRKRTVSPKEAAAYVSTADAAKETHHDPKSRAAVLGEYSLPGKSVFDYMTVASRERLAIASGKSNLPPAKGEIPADHGRRADQQLQDSLRNLPNLTKETAIAAMSRGTGARGPYADDDAKRGRYRLYLQNAAGFGGSPVKPSDMTDNEFVKELLEFYGCAQLFKPMNGLMATRFTTASAGSRLPADEVSGTAFKSSSLHPATTQRPQDAAEEAAKMSMYGRLTRLAEDFFPARLLCKRFNVRPPTHMQQDSEVSIAATTQSPLPVDATVKDTPPYITQRTATLGALGPGELLQTRSDMFTCEETTNEAIRPNDEVFKAIFGDSSDEGE</sequence>